<evidence type="ECO:0000256" key="1">
    <source>
        <dbReference type="ARBA" id="ARBA00004651"/>
    </source>
</evidence>
<dbReference type="EMBL" id="UHIC01000001">
    <property type="protein sequence ID" value="SUO93175.1"/>
    <property type="molecule type" value="Genomic_DNA"/>
</dbReference>
<feature type="transmembrane region" description="Helical" evidence="8">
    <location>
        <begin position="7"/>
        <end position="26"/>
    </location>
</feature>
<feature type="transmembrane region" description="Helical" evidence="8">
    <location>
        <begin position="108"/>
        <end position="127"/>
    </location>
</feature>
<dbReference type="GO" id="GO:0005886">
    <property type="term" value="C:plasma membrane"/>
    <property type="evidence" value="ECO:0007669"/>
    <property type="project" value="UniProtKB-SubCell"/>
</dbReference>
<accession>A0A380MKK7</accession>
<proteinExistence type="inferred from homology"/>
<dbReference type="Gene3D" id="1.10.3470.10">
    <property type="entry name" value="ABC transporter involved in vitamin B12 uptake, BtuC"/>
    <property type="match status" value="1"/>
</dbReference>
<feature type="transmembrane region" description="Helical" evidence="8">
    <location>
        <begin position="268"/>
        <end position="288"/>
    </location>
</feature>
<dbReference type="Proteomes" id="UP000254601">
    <property type="component" value="Unassembled WGS sequence"/>
</dbReference>
<comment type="similarity">
    <text evidence="2">Belongs to the binding-protein-dependent transport system permease family. FecCD subfamily.</text>
</comment>
<evidence type="ECO:0000313" key="10">
    <source>
        <dbReference type="Proteomes" id="UP000254601"/>
    </source>
</evidence>
<dbReference type="Pfam" id="PF01032">
    <property type="entry name" value="FecCD"/>
    <property type="match status" value="1"/>
</dbReference>
<comment type="subcellular location">
    <subcellularLocation>
        <location evidence="1">Cell membrane</location>
        <topology evidence="1">Multi-pass membrane protein</topology>
    </subcellularLocation>
</comment>
<evidence type="ECO:0000256" key="6">
    <source>
        <dbReference type="ARBA" id="ARBA00022989"/>
    </source>
</evidence>
<evidence type="ECO:0000256" key="8">
    <source>
        <dbReference type="SAM" id="Phobius"/>
    </source>
</evidence>
<keyword evidence="3" id="KW-0813">Transport</keyword>
<name>A0A380MKK7_9GAMM</name>
<keyword evidence="6 8" id="KW-1133">Transmembrane helix</keyword>
<reference evidence="9 10" key="1">
    <citation type="submission" date="2018-06" db="EMBL/GenBank/DDBJ databases">
        <authorList>
            <consortium name="Pathogen Informatics"/>
            <person name="Doyle S."/>
        </authorList>
    </citation>
    <scope>NUCLEOTIDE SEQUENCE [LARGE SCALE GENOMIC DNA]</scope>
    <source>
        <strain evidence="9 10">NCTC13337</strain>
    </source>
</reference>
<dbReference type="PANTHER" id="PTHR30472:SF19">
    <property type="entry name" value="PETROBACTIN IMPORT SYSTEM PERMEASE PROTEIN YCLO"/>
    <property type="match status" value="1"/>
</dbReference>
<feature type="transmembrane region" description="Helical" evidence="8">
    <location>
        <begin position="294"/>
        <end position="314"/>
    </location>
</feature>
<dbReference type="InterPro" id="IPR037294">
    <property type="entry name" value="ABC_BtuC-like"/>
</dbReference>
<protein>
    <submittedName>
        <fullName evidence="9">Iron-uptake system permease protein FeuC</fullName>
    </submittedName>
</protein>
<evidence type="ECO:0000256" key="2">
    <source>
        <dbReference type="ARBA" id="ARBA00007935"/>
    </source>
</evidence>
<feature type="transmembrane region" description="Helical" evidence="8">
    <location>
        <begin position="46"/>
        <end position="66"/>
    </location>
</feature>
<evidence type="ECO:0000313" key="9">
    <source>
        <dbReference type="EMBL" id="SUO93175.1"/>
    </source>
</evidence>
<evidence type="ECO:0000256" key="5">
    <source>
        <dbReference type="ARBA" id="ARBA00022692"/>
    </source>
</evidence>
<dbReference type="GO" id="GO:0022857">
    <property type="term" value="F:transmembrane transporter activity"/>
    <property type="evidence" value="ECO:0007669"/>
    <property type="project" value="InterPro"/>
</dbReference>
<dbReference type="OrthoDB" id="9796260at2"/>
<dbReference type="SUPFAM" id="SSF81345">
    <property type="entry name" value="ABC transporter involved in vitamin B12 uptake, BtuC"/>
    <property type="match status" value="1"/>
</dbReference>
<organism evidence="9 10">
    <name type="scientific">Suttonella ornithocola</name>
    <dbReference type="NCBI Taxonomy" id="279832"/>
    <lineage>
        <taxon>Bacteria</taxon>
        <taxon>Pseudomonadati</taxon>
        <taxon>Pseudomonadota</taxon>
        <taxon>Gammaproteobacteria</taxon>
        <taxon>Cardiobacteriales</taxon>
        <taxon>Cardiobacteriaceae</taxon>
        <taxon>Suttonella</taxon>
    </lineage>
</organism>
<sequence length="320" mass="35635">MKSATKLSYRLLLTLVLSLIITGIYLFYPSANGYNRFILTLRTEQILTLLTLAVSGGLSTLIFQTLTHNRLLTPEIMGLDRIYLILQIALIALFGSQTFSQINPTFKFFITTLITIFTATLFYRILLNKLSGDLFRLLLIGVIFSLLCRSLTEFIARLLDPTEFAVYQSVSFAQINSANRTLLGISLCLIIIISLLLWTMRYRLDILALGRETAISLGLAYQKHLTLFLIATSILVAISTALVGPILFFGLLATALTYRLFPTHYHSILLPAVSLVSYLILIGGQLAFERLFHLSGTLSIAVESLGGITFLILITRRAQS</sequence>
<feature type="transmembrane region" description="Helical" evidence="8">
    <location>
        <begin position="178"/>
        <end position="197"/>
    </location>
</feature>
<keyword evidence="10" id="KW-1185">Reference proteome</keyword>
<feature type="transmembrane region" description="Helical" evidence="8">
    <location>
        <begin position="227"/>
        <end position="256"/>
    </location>
</feature>
<evidence type="ECO:0000256" key="4">
    <source>
        <dbReference type="ARBA" id="ARBA00022475"/>
    </source>
</evidence>
<evidence type="ECO:0000256" key="3">
    <source>
        <dbReference type="ARBA" id="ARBA00022448"/>
    </source>
</evidence>
<dbReference type="RefSeq" id="WP_072577272.1">
    <property type="nucleotide sequence ID" value="NZ_LWHB01000152.1"/>
</dbReference>
<dbReference type="AlphaFoldDB" id="A0A380MKK7"/>
<gene>
    <name evidence="9" type="primary">feuC</name>
    <name evidence="9" type="ORF">NCTC13337_00090</name>
</gene>
<dbReference type="GO" id="GO:0033214">
    <property type="term" value="P:siderophore-iron import into cell"/>
    <property type="evidence" value="ECO:0007669"/>
    <property type="project" value="TreeGrafter"/>
</dbReference>
<keyword evidence="5 8" id="KW-0812">Transmembrane</keyword>
<keyword evidence="4" id="KW-1003">Cell membrane</keyword>
<dbReference type="PANTHER" id="PTHR30472">
    <property type="entry name" value="FERRIC ENTEROBACTIN TRANSPORT SYSTEM PERMEASE PROTEIN"/>
    <property type="match status" value="1"/>
</dbReference>
<evidence type="ECO:0000256" key="7">
    <source>
        <dbReference type="ARBA" id="ARBA00023136"/>
    </source>
</evidence>
<dbReference type="InterPro" id="IPR000522">
    <property type="entry name" value="ABC_transptr_permease_BtuC"/>
</dbReference>
<feature type="transmembrane region" description="Helical" evidence="8">
    <location>
        <begin position="134"/>
        <end position="158"/>
    </location>
</feature>
<keyword evidence="7 8" id="KW-0472">Membrane</keyword>
<feature type="transmembrane region" description="Helical" evidence="8">
    <location>
        <begin position="78"/>
        <end position="96"/>
    </location>
</feature>